<reference evidence="2" key="1">
    <citation type="journal article" date="2019" name="Int. J. Syst. Evol. Microbiol.">
        <title>The Global Catalogue of Microorganisms (GCM) 10K type strain sequencing project: providing services to taxonomists for standard genome sequencing and annotation.</title>
        <authorList>
            <consortium name="The Broad Institute Genomics Platform"/>
            <consortium name="The Broad Institute Genome Sequencing Center for Infectious Disease"/>
            <person name="Wu L."/>
            <person name="Ma J."/>
        </authorList>
    </citation>
    <scope>NUCLEOTIDE SEQUENCE [LARGE SCALE GENOMIC DNA]</scope>
    <source>
        <strain evidence="2">CCUG 62952</strain>
    </source>
</reference>
<evidence type="ECO:0000313" key="2">
    <source>
        <dbReference type="Proteomes" id="UP001596978"/>
    </source>
</evidence>
<keyword evidence="2" id="KW-1185">Reference proteome</keyword>
<gene>
    <name evidence="1" type="ORF">ACFQ1M_05060</name>
</gene>
<evidence type="ECO:0008006" key="3">
    <source>
        <dbReference type="Google" id="ProtNLM"/>
    </source>
</evidence>
<protein>
    <recommendedName>
        <fullName evidence="3">tRNA_anti-like</fullName>
    </recommendedName>
</protein>
<name>A0ABW3CVM7_9FLAO</name>
<proteinExistence type="predicted"/>
<dbReference type="EMBL" id="JBHTJH010000004">
    <property type="protein sequence ID" value="MFD0861565.1"/>
    <property type="molecule type" value="Genomic_DNA"/>
</dbReference>
<accession>A0ABW3CVM7</accession>
<sequence>MKAKRKNVALGILLSVIAVVAFSAYNYLYQDHRDIAKERIDFDIQTTQLKSAMEDTNTSLQFVDKVIQTKGKVTSQDQQSVILDNSIQVNFNPEVNFTSQMEKTLTIKGRCVGYDDLLELVKIDQATIIDN</sequence>
<organism evidence="1 2">
    <name type="scientific">Sungkyunkwania multivorans</name>
    <dbReference type="NCBI Taxonomy" id="1173618"/>
    <lineage>
        <taxon>Bacteria</taxon>
        <taxon>Pseudomonadati</taxon>
        <taxon>Bacteroidota</taxon>
        <taxon>Flavobacteriia</taxon>
        <taxon>Flavobacteriales</taxon>
        <taxon>Flavobacteriaceae</taxon>
        <taxon>Sungkyunkwania</taxon>
    </lineage>
</organism>
<evidence type="ECO:0000313" key="1">
    <source>
        <dbReference type="EMBL" id="MFD0861565.1"/>
    </source>
</evidence>
<comment type="caution">
    <text evidence="1">The sequence shown here is derived from an EMBL/GenBank/DDBJ whole genome shotgun (WGS) entry which is preliminary data.</text>
</comment>
<dbReference type="Proteomes" id="UP001596978">
    <property type="component" value="Unassembled WGS sequence"/>
</dbReference>
<dbReference type="RefSeq" id="WP_386404821.1">
    <property type="nucleotide sequence ID" value="NZ_JBHTJH010000004.1"/>
</dbReference>